<comment type="caution">
    <text evidence="3">The sequence shown here is derived from an EMBL/GenBank/DDBJ whole genome shotgun (WGS) entry which is preliminary data.</text>
</comment>
<protein>
    <submittedName>
        <fullName evidence="3">Transcriptional regulator</fullName>
    </submittedName>
</protein>
<dbReference type="InterPro" id="IPR013559">
    <property type="entry name" value="YheO"/>
</dbReference>
<dbReference type="InterPro" id="IPR039445">
    <property type="entry name" value="DauR-like_HTH"/>
</dbReference>
<evidence type="ECO:0000259" key="2">
    <source>
        <dbReference type="Pfam" id="PF13309"/>
    </source>
</evidence>
<keyword evidence="4" id="KW-1185">Reference proteome</keyword>
<reference evidence="3 4" key="1">
    <citation type="submission" date="2018-08" db="EMBL/GenBank/DDBJ databases">
        <title>Murine metabolic-syndrome-specific gut microbial biobank.</title>
        <authorList>
            <person name="Liu C."/>
        </authorList>
    </citation>
    <scope>NUCLEOTIDE SEQUENCE [LARGE SCALE GENOMIC DNA]</scope>
    <source>
        <strain evidence="3 4">28</strain>
    </source>
</reference>
<feature type="domain" description="Transcriptional regulator DauR-like HTH" evidence="2">
    <location>
        <begin position="153"/>
        <end position="213"/>
    </location>
</feature>
<dbReference type="EMBL" id="QXWK01000014">
    <property type="protein sequence ID" value="NBH61741.1"/>
    <property type="molecule type" value="Genomic_DNA"/>
</dbReference>
<dbReference type="RefSeq" id="WP_160202025.1">
    <property type="nucleotide sequence ID" value="NZ_QXWK01000014.1"/>
</dbReference>
<accession>A0A845QKZ4</accession>
<dbReference type="PANTHER" id="PTHR35568">
    <property type="entry name" value="TRANSCRIPTIONAL REGULATOR DAUR"/>
    <property type="match status" value="1"/>
</dbReference>
<dbReference type="PANTHER" id="PTHR35568:SF1">
    <property type="entry name" value="TRANSCRIPTIONAL REGULATOR DAUR"/>
    <property type="match status" value="1"/>
</dbReference>
<dbReference type="Pfam" id="PF08348">
    <property type="entry name" value="PAS_6"/>
    <property type="match status" value="1"/>
</dbReference>
<organism evidence="3 4">
    <name type="scientific">Anaerotruncus colihominis</name>
    <dbReference type="NCBI Taxonomy" id="169435"/>
    <lineage>
        <taxon>Bacteria</taxon>
        <taxon>Bacillati</taxon>
        <taxon>Bacillota</taxon>
        <taxon>Clostridia</taxon>
        <taxon>Eubacteriales</taxon>
        <taxon>Oscillospiraceae</taxon>
        <taxon>Anaerotruncus</taxon>
    </lineage>
</organism>
<gene>
    <name evidence="3" type="ORF">D0435_08760</name>
</gene>
<evidence type="ECO:0000313" key="4">
    <source>
        <dbReference type="Proteomes" id="UP000446866"/>
    </source>
</evidence>
<dbReference type="Proteomes" id="UP000446866">
    <property type="component" value="Unassembled WGS sequence"/>
</dbReference>
<feature type="domain" description="YheO-like" evidence="1">
    <location>
        <begin position="6"/>
        <end position="119"/>
    </location>
</feature>
<evidence type="ECO:0000313" key="3">
    <source>
        <dbReference type="EMBL" id="NBH61741.1"/>
    </source>
</evidence>
<proteinExistence type="predicted"/>
<name>A0A845QKZ4_9FIRM</name>
<sequence length="221" mass="24505">MVNNFDQLKQIADLVAAQFGSAAEVVIHDFTGELDHTIVYIVNGHVTGRTIGDAPTQSFLKYMNVNHPRKSIEKVRHISHLPNGRIIRSSTANFFDEDGTLNSSLCINQDITDLVALENAVKGLSESGQFETSVLSTNGNEFDLQPSSIHGMMDNIITEALAFIGTPPDKMNKDAKIKLLQFLDERGVFMIQKSGQKVCELLGISKFTLYNYLEEARGKEK</sequence>
<dbReference type="Pfam" id="PF13309">
    <property type="entry name" value="HTH_22"/>
    <property type="match status" value="1"/>
</dbReference>
<dbReference type="InterPro" id="IPR039446">
    <property type="entry name" value="DauR-like"/>
</dbReference>
<dbReference type="AlphaFoldDB" id="A0A845QKZ4"/>
<evidence type="ECO:0000259" key="1">
    <source>
        <dbReference type="Pfam" id="PF08348"/>
    </source>
</evidence>